<reference evidence="11 12" key="1">
    <citation type="submission" date="2016-09" db="EMBL/GenBank/DDBJ databases">
        <title>The draft genome of Dichanthelium oligosanthes: A C3 panicoid grass species.</title>
        <authorList>
            <person name="Studer A.J."/>
            <person name="Schnable J.C."/>
            <person name="Brutnell T.P."/>
        </authorList>
    </citation>
    <scope>NUCLEOTIDE SEQUENCE [LARGE SCALE GENOMIC DNA]</scope>
    <source>
        <strain evidence="12">cv. Kellogg 1175</strain>
        <tissue evidence="11">Leaf</tissue>
    </source>
</reference>
<dbReference type="PANTHER" id="PTHR47967">
    <property type="entry name" value="OS07G0603500 PROTEIN-RELATED"/>
    <property type="match status" value="1"/>
</dbReference>
<dbReference type="FunFam" id="2.40.70.10:FF:000016">
    <property type="entry name" value="Probable aspartic protease At2g35615"/>
    <property type="match status" value="1"/>
</dbReference>
<evidence type="ECO:0000259" key="10">
    <source>
        <dbReference type="PROSITE" id="PS51767"/>
    </source>
</evidence>
<dbReference type="GO" id="GO:0004190">
    <property type="term" value="F:aspartic-type endopeptidase activity"/>
    <property type="evidence" value="ECO:0007669"/>
    <property type="project" value="UniProtKB-KW"/>
</dbReference>
<dbReference type="Proteomes" id="UP000095767">
    <property type="component" value="Unassembled WGS sequence"/>
</dbReference>
<feature type="signal peptide" evidence="9">
    <location>
        <begin position="1"/>
        <end position="24"/>
    </location>
</feature>
<feature type="chain" id="PRO_5009188633" evidence="9">
    <location>
        <begin position="25"/>
        <end position="882"/>
    </location>
</feature>
<evidence type="ECO:0000256" key="8">
    <source>
        <dbReference type="SAM" id="MobiDB-lite"/>
    </source>
</evidence>
<evidence type="ECO:0000313" key="11">
    <source>
        <dbReference type="EMBL" id="OEL30431.1"/>
    </source>
</evidence>
<evidence type="ECO:0000256" key="3">
    <source>
        <dbReference type="ARBA" id="ARBA00022729"/>
    </source>
</evidence>
<dbReference type="SUPFAM" id="SSF50630">
    <property type="entry name" value="Acid proteases"/>
    <property type="match status" value="2"/>
</dbReference>
<dbReference type="Gene3D" id="2.40.70.10">
    <property type="entry name" value="Acid Proteases"/>
    <property type="match status" value="4"/>
</dbReference>
<evidence type="ECO:0000256" key="7">
    <source>
        <dbReference type="RuleBase" id="RU000454"/>
    </source>
</evidence>
<evidence type="ECO:0000256" key="1">
    <source>
        <dbReference type="ARBA" id="ARBA00007447"/>
    </source>
</evidence>
<name>A0A1E5VZ69_9POAL</name>
<evidence type="ECO:0000256" key="9">
    <source>
        <dbReference type="SAM" id="SignalP"/>
    </source>
</evidence>
<dbReference type="Pfam" id="PF14541">
    <property type="entry name" value="TAXi_C"/>
    <property type="match status" value="2"/>
</dbReference>
<dbReference type="InterPro" id="IPR032861">
    <property type="entry name" value="TAXi_N"/>
</dbReference>
<evidence type="ECO:0000256" key="6">
    <source>
        <dbReference type="ARBA" id="ARBA00023180"/>
    </source>
</evidence>
<keyword evidence="6" id="KW-0325">Glycoprotein</keyword>
<evidence type="ECO:0000313" key="12">
    <source>
        <dbReference type="Proteomes" id="UP000095767"/>
    </source>
</evidence>
<evidence type="ECO:0000256" key="5">
    <source>
        <dbReference type="ARBA" id="ARBA00022801"/>
    </source>
</evidence>
<dbReference type="EMBL" id="LWDX02025716">
    <property type="protein sequence ID" value="OEL30431.1"/>
    <property type="molecule type" value="Genomic_DNA"/>
</dbReference>
<dbReference type="InterPro" id="IPR032799">
    <property type="entry name" value="TAXi_C"/>
</dbReference>
<dbReference type="PRINTS" id="PR00792">
    <property type="entry name" value="PEPSIN"/>
</dbReference>
<dbReference type="InterPro" id="IPR001461">
    <property type="entry name" value="Aspartic_peptidase_A1"/>
</dbReference>
<feature type="domain" description="Peptidase A1" evidence="10">
    <location>
        <begin position="528"/>
        <end position="878"/>
    </location>
</feature>
<comment type="caution">
    <text evidence="11">The sequence shown here is derived from an EMBL/GenBank/DDBJ whole genome shotgun (WGS) entry which is preliminary data.</text>
</comment>
<keyword evidence="3 9" id="KW-0732">Signal</keyword>
<dbReference type="GO" id="GO:0005576">
    <property type="term" value="C:extracellular region"/>
    <property type="evidence" value="ECO:0007669"/>
    <property type="project" value="TreeGrafter"/>
</dbReference>
<dbReference type="PROSITE" id="PS00141">
    <property type="entry name" value="ASP_PROTEASE"/>
    <property type="match status" value="1"/>
</dbReference>
<dbReference type="Pfam" id="PF14543">
    <property type="entry name" value="TAXi_N"/>
    <property type="match status" value="2"/>
</dbReference>
<dbReference type="AlphaFoldDB" id="A0A1E5VZ69"/>
<gene>
    <name evidence="11" type="ORF">BAE44_0008551</name>
</gene>
<feature type="domain" description="Peptidase A1" evidence="10">
    <location>
        <begin position="93"/>
        <end position="441"/>
    </location>
</feature>
<evidence type="ECO:0000256" key="4">
    <source>
        <dbReference type="ARBA" id="ARBA00022750"/>
    </source>
</evidence>
<dbReference type="CDD" id="cd05476">
    <property type="entry name" value="pepsin_A_like_plant"/>
    <property type="match status" value="2"/>
</dbReference>
<dbReference type="OrthoDB" id="660550at2759"/>
<keyword evidence="4 7" id="KW-0064">Aspartyl protease</keyword>
<dbReference type="FunFam" id="2.40.70.10:FF:000137">
    <property type="entry name" value="Eukaryotic aspartyl protease family protein"/>
    <property type="match status" value="1"/>
</dbReference>
<keyword evidence="2 7" id="KW-0645">Protease</keyword>
<evidence type="ECO:0000256" key="2">
    <source>
        <dbReference type="ARBA" id="ARBA00022670"/>
    </source>
</evidence>
<dbReference type="FunFam" id="2.40.70.10:FF:000051">
    <property type="entry name" value="Putative aspartic protease"/>
    <property type="match status" value="1"/>
</dbReference>
<dbReference type="GO" id="GO:0006508">
    <property type="term" value="P:proteolysis"/>
    <property type="evidence" value="ECO:0007669"/>
    <property type="project" value="UniProtKB-KW"/>
</dbReference>
<dbReference type="PANTHER" id="PTHR47967:SF38">
    <property type="entry name" value="OS09G0452400 PROTEIN"/>
    <property type="match status" value="1"/>
</dbReference>
<dbReference type="InterPro" id="IPR021109">
    <property type="entry name" value="Peptidase_aspartic_dom_sf"/>
</dbReference>
<dbReference type="InterPro" id="IPR033121">
    <property type="entry name" value="PEPTIDASE_A1"/>
</dbReference>
<keyword evidence="12" id="KW-1185">Reference proteome</keyword>
<feature type="region of interest" description="Disordered" evidence="8">
    <location>
        <begin position="496"/>
        <end position="521"/>
    </location>
</feature>
<dbReference type="InterPro" id="IPR001969">
    <property type="entry name" value="Aspartic_peptidase_AS"/>
</dbReference>
<proteinExistence type="inferred from homology"/>
<accession>A0A1E5VZ69</accession>
<keyword evidence="5 7" id="KW-0378">Hydrolase</keyword>
<protein>
    <submittedName>
        <fullName evidence="11">Aspartic proteinase nepenthesin-1</fullName>
    </submittedName>
</protein>
<dbReference type="STRING" id="888268.A0A1E5VZ69"/>
<organism evidence="11 12">
    <name type="scientific">Dichanthelium oligosanthes</name>
    <dbReference type="NCBI Taxonomy" id="888268"/>
    <lineage>
        <taxon>Eukaryota</taxon>
        <taxon>Viridiplantae</taxon>
        <taxon>Streptophyta</taxon>
        <taxon>Embryophyta</taxon>
        <taxon>Tracheophyta</taxon>
        <taxon>Spermatophyta</taxon>
        <taxon>Magnoliopsida</taxon>
        <taxon>Liliopsida</taxon>
        <taxon>Poales</taxon>
        <taxon>Poaceae</taxon>
        <taxon>PACMAD clade</taxon>
        <taxon>Panicoideae</taxon>
        <taxon>Panicodae</taxon>
        <taxon>Paniceae</taxon>
        <taxon>Dichantheliinae</taxon>
        <taxon>Dichanthelium</taxon>
    </lineage>
</organism>
<dbReference type="InterPro" id="IPR051708">
    <property type="entry name" value="Plant_Aspart_Prot_A1"/>
</dbReference>
<comment type="similarity">
    <text evidence="1 7">Belongs to the peptidase A1 family.</text>
</comment>
<dbReference type="InterPro" id="IPR034161">
    <property type="entry name" value="Pepsin-like_plant"/>
</dbReference>
<sequence length="882" mass="93515">MPRLAAILVVLLPPLLFLSSAVGAAELPPGGFGFKATLRHVDANAGYTQAQLLSRAIRRSRARAATLQSLATLAPGDAITAARILVRASDGEYLMDMGIGTPPRYYSAILDTGSDLIWTQCAPCLLCVDQPTPYFDPTKSATYRALGCSSAACNALYYPLCYQKVCVYQYFYGDSANTAGVLANETFTFGTNATRVTVPSISFGCGNLNAGSLANGSGMVGFGRGSLSLVSQLGSPRFSYCLTSFLSPVPSRLYFGVYATLNSTNASTSGPEQSTPFVVNPALPTMYFLNMTGISVGGYLLPIDPAVFAINDTDGTGGTIIDSGTTITYLAEPAYDAVRAAFVSQIKLPLLNVTDTSVLDTCFKWPPPPRQSLTLPQVVLHFDGADMELPLPNYMLVDPGSGGLCLAMATSSDGSIIGSFQHQNFHAIRELSMQQRLVALVLLVASAACASPAASAFVGDVRVALKHVDAGEKLSRPELIRRAMRRSKERAAALSAVRSRGSARFSGGTSEQQAPVGTPVRPSGDLEYVVDLAIGTPPQPVSALLDTGSDLIWTQCAPCASCLAQPDPVFAPGQSSSYEPMRCAGQLCSDILHHGCQRPDTCTYRYNYGDGTMTMGVYATERFTFTSLSSGDVLSVPLGFGCGSMNVGSLNNGSGIVGFGRNPLSLVSQLSIRRFSYCLTPYASGRKSTLLFGSLSDGVYGDATGPVQATPILQSPQNPTFYFVHLTGLTVGARRLRIPESAFALQPDGSGGVIVDSGTALTLLPGAVLAEVVRAFRVQLRLPFANGSSPDDGVCFMVPAAWRRASSTSQVPVPRMVFHFQGADLDLPRRNYVLDDHRRGRLCLLLADSGDDGSTIGNLVQQDMRVLYDLEAETLSFAPAQC</sequence>
<dbReference type="PROSITE" id="PS51767">
    <property type="entry name" value="PEPTIDASE_A1"/>
    <property type="match status" value="2"/>
</dbReference>